<dbReference type="RefSeq" id="XP_016757105.1">
    <property type="nucleotide sequence ID" value="XM_016908242.1"/>
</dbReference>
<evidence type="ECO:0000313" key="2">
    <source>
        <dbReference type="EMBL" id="EMF08984.1"/>
    </source>
</evidence>
<evidence type="ECO:0000259" key="1">
    <source>
        <dbReference type="Pfam" id="PF03417"/>
    </source>
</evidence>
<dbReference type="OrthoDB" id="189997at2759"/>
<dbReference type="Proteomes" id="UP000016931">
    <property type="component" value="Unassembled WGS sequence"/>
</dbReference>
<proteinExistence type="predicted"/>
<dbReference type="Gene3D" id="1.10.10.2120">
    <property type="match status" value="1"/>
</dbReference>
<protein>
    <submittedName>
        <fullName evidence="2">Acyl-CoA:6-aminopenicillanic-acid-acyltransferase</fullName>
    </submittedName>
</protein>
<sequence>MLSIQCTGTPHQIGIKHGEAAAAAITRCIAFYAKLFLQSTGKDWQQIRDVAGQFEPILASKWPQYLEEIRGIATGASVPAVDIIALNVRTEITFGLWNSSRTASDGCTALAWHTEKSGFLAQNWDWQEEQSSNLLLLTINQPDKPTIKMVTEAGIIGKIGLNSAGVGVCLNAIRIPGLDMNRIPCHLGLRKVLEIRSREEAVDGLRECGVASACHFLIADSEGSTGLEWSSTDVQEVKMSERSKLFHTNHFVLPHPGVEDIHWLKDSPPRLSRIEALCDEITTPSLDGIARILQDQQDFPAAICRSQVGESTFATLFSIVMDLAVPRAIVTMGQPVKPTGTYELRFE</sequence>
<keyword evidence="2" id="KW-0012">Acyltransferase</keyword>
<dbReference type="GeneID" id="27905379"/>
<dbReference type="AlphaFoldDB" id="M3AU27"/>
<evidence type="ECO:0000313" key="3">
    <source>
        <dbReference type="Proteomes" id="UP000016931"/>
    </source>
</evidence>
<dbReference type="PANTHER" id="PTHR34180">
    <property type="entry name" value="PEPTIDASE C45"/>
    <property type="match status" value="1"/>
</dbReference>
<accession>M3AU27</accession>
<keyword evidence="2" id="KW-0808">Transferase</keyword>
<keyword evidence="3" id="KW-1185">Reference proteome</keyword>
<dbReference type="NCBIfam" id="NF040521">
    <property type="entry name" value="C45_proenzyme"/>
    <property type="match status" value="1"/>
</dbReference>
<dbReference type="OMA" id="QNWDWER"/>
<dbReference type="InterPro" id="IPR047794">
    <property type="entry name" value="C45_proenzyme-like"/>
</dbReference>
<dbReference type="HOGENOM" id="CLU_037787_1_0_1"/>
<organism evidence="2 3">
    <name type="scientific">Sphaerulina musiva (strain SO2202)</name>
    <name type="common">Poplar stem canker fungus</name>
    <name type="synonym">Septoria musiva</name>
    <dbReference type="NCBI Taxonomy" id="692275"/>
    <lineage>
        <taxon>Eukaryota</taxon>
        <taxon>Fungi</taxon>
        <taxon>Dikarya</taxon>
        <taxon>Ascomycota</taxon>
        <taxon>Pezizomycotina</taxon>
        <taxon>Dothideomycetes</taxon>
        <taxon>Dothideomycetidae</taxon>
        <taxon>Mycosphaerellales</taxon>
        <taxon>Mycosphaerellaceae</taxon>
        <taxon>Sphaerulina</taxon>
    </lineage>
</organism>
<dbReference type="GO" id="GO:0016746">
    <property type="term" value="F:acyltransferase activity"/>
    <property type="evidence" value="ECO:0007669"/>
    <property type="project" value="UniProtKB-KW"/>
</dbReference>
<dbReference type="Gene3D" id="3.60.60.10">
    <property type="entry name" value="Penicillin V Acylase, Chain A"/>
    <property type="match status" value="1"/>
</dbReference>
<dbReference type="STRING" id="692275.M3AU27"/>
<reference evidence="2 3" key="1">
    <citation type="journal article" date="2012" name="PLoS Pathog.">
        <title>Diverse lifestyles and strategies of plant pathogenesis encoded in the genomes of eighteen Dothideomycetes fungi.</title>
        <authorList>
            <person name="Ohm R.A."/>
            <person name="Feau N."/>
            <person name="Henrissat B."/>
            <person name="Schoch C.L."/>
            <person name="Horwitz B.A."/>
            <person name="Barry K.W."/>
            <person name="Condon B.J."/>
            <person name="Copeland A.C."/>
            <person name="Dhillon B."/>
            <person name="Glaser F."/>
            <person name="Hesse C.N."/>
            <person name="Kosti I."/>
            <person name="LaButti K."/>
            <person name="Lindquist E.A."/>
            <person name="Lucas S."/>
            <person name="Salamov A.A."/>
            <person name="Bradshaw R.E."/>
            <person name="Ciuffetti L."/>
            <person name="Hamelin R.C."/>
            <person name="Kema G.H.J."/>
            <person name="Lawrence C."/>
            <person name="Scott J.A."/>
            <person name="Spatafora J.W."/>
            <person name="Turgeon B.G."/>
            <person name="de Wit P.J.G.M."/>
            <person name="Zhong S."/>
            <person name="Goodwin S.B."/>
            <person name="Grigoriev I.V."/>
        </authorList>
    </citation>
    <scope>NUCLEOTIDE SEQUENCE [LARGE SCALE GENOMIC DNA]</scope>
    <source>
        <strain evidence="2 3">SO2202</strain>
    </source>
</reference>
<feature type="domain" description="Peptidase C45 hydrolase" evidence="1">
    <location>
        <begin position="114"/>
        <end position="335"/>
    </location>
</feature>
<dbReference type="eggNOG" id="ENOG502RY9N">
    <property type="taxonomic scope" value="Eukaryota"/>
</dbReference>
<dbReference type="Pfam" id="PF03417">
    <property type="entry name" value="AAT"/>
    <property type="match status" value="1"/>
</dbReference>
<name>M3AU27_SPHMS</name>
<dbReference type="EMBL" id="KB456270">
    <property type="protein sequence ID" value="EMF08984.1"/>
    <property type="molecule type" value="Genomic_DNA"/>
</dbReference>
<dbReference type="PANTHER" id="PTHR34180:SF1">
    <property type="entry name" value="BETA-ALANYL-DOPAMINE_CARCININE HYDROLASE"/>
    <property type="match status" value="1"/>
</dbReference>
<dbReference type="InterPro" id="IPR047801">
    <property type="entry name" value="Peptidase_C45"/>
</dbReference>
<gene>
    <name evidence="2" type="ORF">SEPMUDRAFT_166598</name>
</gene>
<dbReference type="InterPro" id="IPR005079">
    <property type="entry name" value="Peptidase_C45_hydrolase"/>
</dbReference>